<feature type="domain" description="PAC" evidence="3">
    <location>
        <begin position="147"/>
        <end position="199"/>
    </location>
</feature>
<protein>
    <recommendedName>
        <fullName evidence="7">Diguanylate cyclase</fullName>
    </recommendedName>
</protein>
<feature type="domain" description="PAC" evidence="3">
    <location>
        <begin position="285"/>
        <end position="335"/>
    </location>
</feature>
<feature type="domain" description="PAS" evidence="2">
    <location>
        <begin position="215"/>
        <end position="270"/>
    </location>
</feature>
<feature type="domain" description="GGDEF" evidence="4">
    <location>
        <begin position="502"/>
        <end position="634"/>
    </location>
</feature>
<dbReference type="SMART" id="SM00086">
    <property type="entry name" value="PAC"/>
    <property type="match status" value="3"/>
</dbReference>
<evidence type="ECO:0000259" key="2">
    <source>
        <dbReference type="PROSITE" id="PS50112"/>
    </source>
</evidence>
<keyword evidence="6" id="KW-1185">Reference proteome</keyword>
<dbReference type="InterPro" id="IPR000014">
    <property type="entry name" value="PAS"/>
</dbReference>
<dbReference type="SMART" id="SM00267">
    <property type="entry name" value="GGDEF"/>
    <property type="match status" value="1"/>
</dbReference>
<accession>A0A1S2M873</accession>
<evidence type="ECO:0000256" key="1">
    <source>
        <dbReference type="SAM" id="Phobius"/>
    </source>
</evidence>
<dbReference type="InterPro" id="IPR052155">
    <property type="entry name" value="Biofilm_reg_signaling"/>
</dbReference>
<dbReference type="Pfam" id="PF08447">
    <property type="entry name" value="PAS_3"/>
    <property type="match status" value="1"/>
</dbReference>
<dbReference type="SMART" id="SM00091">
    <property type="entry name" value="PAS"/>
    <property type="match status" value="3"/>
</dbReference>
<name>A0A1S2M873_9BACI</name>
<dbReference type="InterPro" id="IPR029787">
    <property type="entry name" value="Nucleotide_cyclase"/>
</dbReference>
<dbReference type="PROSITE" id="PS50887">
    <property type="entry name" value="GGDEF"/>
    <property type="match status" value="1"/>
</dbReference>
<dbReference type="NCBIfam" id="TIGR00229">
    <property type="entry name" value="sensory_box"/>
    <property type="match status" value="3"/>
</dbReference>
<dbReference type="RefSeq" id="WP_071389329.1">
    <property type="nucleotide sequence ID" value="NZ_MLQS01000008.1"/>
</dbReference>
<evidence type="ECO:0000313" key="6">
    <source>
        <dbReference type="Proteomes" id="UP000180057"/>
    </source>
</evidence>
<dbReference type="SUPFAM" id="SSF55073">
    <property type="entry name" value="Nucleotide cyclase"/>
    <property type="match status" value="1"/>
</dbReference>
<gene>
    <name evidence="5" type="ORF">BKP45_08635</name>
</gene>
<dbReference type="STRING" id="472963.BKP45_08635"/>
<keyword evidence="1" id="KW-0472">Membrane</keyword>
<keyword evidence="1" id="KW-0812">Transmembrane</keyword>
<reference evidence="5 6" key="1">
    <citation type="submission" date="2016-10" db="EMBL/GenBank/DDBJ databases">
        <title>Draft genome sequences of four alkaliphilic bacteria belonging to the Anaerobacillus genus.</title>
        <authorList>
            <person name="Bassil N.M."/>
            <person name="Lloyd J.R."/>
        </authorList>
    </citation>
    <scope>NUCLEOTIDE SEQUENCE [LARGE SCALE GENOMIC DNA]</scope>
    <source>
        <strain evidence="5 6">DSM 22531</strain>
    </source>
</reference>
<dbReference type="CDD" id="cd01949">
    <property type="entry name" value="GGDEF"/>
    <property type="match status" value="1"/>
</dbReference>
<dbReference type="FunFam" id="3.30.70.270:FF:000001">
    <property type="entry name" value="Diguanylate cyclase domain protein"/>
    <property type="match status" value="1"/>
</dbReference>
<dbReference type="EMBL" id="MLQS01000008">
    <property type="protein sequence ID" value="OIJ20700.1"/>
    <property type="molecule type" value="Genomic_DNA"/>
</dbReference>
<dbReference type="CDD" id="cd00130">
    <property type="entry name" value="PAS"/>
    <property type="match status" value="3"/>
</dbReference>
<dbReference type="InterPro" id="IPR043128">
    <property type="entry name" value="Rev_trsase/Diguanyl_cyclase"/>
</dbReference>
<organism evidence="5 6">
    <name type="scientific">Anaerobacillus alkalidiazotrophicus</name>
    <dbReference type="NCBI Taxonomy" id="472963"/>
    <lineage>
        <taxon>Bacteria</taxon>
        <taxon>Bacillati</taxon>
        <taxon>Bacillota</taxon>
        <taxon>Bacilli</taxon>
        <taxon>Bacillales</taxon>
        <taxon>Bacillaceae</taxon>
        <taxon>Anaerobacillus</taxon>
    </lineage>
</organism>
<dbReference type="InterPro" id="IPR035965">
    <property type="entry name" value="PAS-like_dom_sf"/>
</dbReference>
<dbReference type="InterPro" id="IPR000160">
    <property type="entry name" value="GGDEF_dom"/>
</dbReference>
<dbReference type="GO" id="GO:0006355">
    <property type="term" value="P:regulation of DNA-templated transcription"/>
    <property type="evidence" value="ECO:0007669"/>
    <property type="project" value="InterPro"/>
</dbReference>
<proteinExistence type="predicted"/>
<dbReference type="InterPro" id="IPR001610">
    <property type="entry name" value="PAC"/>
</dbReference>
<dbReference type="PROSITE" id="PS50112">
    <property type="entry name" value="PAS"/>
    <property type="match status" value="3"/>
</dbReference>
<dbReference type="PROSITE" id="PS50113">
    <property type="entry name" value="PAC"/>
    <property type="match status" value="2"/>
</dbReference>
<dbReference type="Pfam" id="PF13426">
    <property type="entry name" value="PAS_9"/>
    <property type="match status" value="1"/>
</dbReference>
<dbReference type="Pfam" id="PF00990">
    <property type="entry name" value="GGDEF"/>
    <property type="match status" value="1"/>
</dbReference>
<dbReference type="PANTHER" id="PTHR44757">
    <property type="entry name" value="DIGUANYLATE CYCLASE DGCP"/>
    <property type="match status" value="1"/>
</dbReference>
<feature type="domain" description="PAS" evidence="2">
    <location>
        <begin position="343"/>
        <end position="418"/>
    </location>
</feature>
<evidence type="ECO:0000259" key="4">
    <source>
        <dbReference type="PROSITE" id="PS50887"/>
    </source>
</evidence>
<dbReference type="InterPro" id="IPR013655">
    <property type="entry name" value="PAS_fold_3"/>
</dbReference>
<evidence type="ECO:0008006" key="7">
    <source>
        <dbReference type="Google" id="ProtNLM"/>
    </source>
</evidence>
<feature type="domain" description="PAS" evidence="2">
    <location>
        <begin position="73"/>
        <end position="145"/>
    </location>
</feature>
<evidence type="ECO:0000259" key="3">
    <source>
        <dbReference type="PROSITE" id="PS50113"/>
    </source>
</evidence>
<dbReference type="Pfam" id="PF00989">
    <property type="entry name" value="PAS"/>
    <property type="match status" value="1"/>
</dbReference>
<dbReference type="NCBIfam" id="TIGR00254">
    <property type="entry name" value="GGDEF"/>
    <property type="match status" value="1"/>
</dbReference>
<keyword evidence="1" id="KW-1133">Transmembrane helix</keyword>
<sequence>MGYKGRVVTFAIVLIVNSIYIAYYYAKDGYVSTIEFIGLPILLSISLWVGKQYDKVRYYQKILQEKEKKLTQKSAELEEIFDNAEVLLWANDLVNKKIIVSKGIEKLFGYTTEDYIKNYDFWLDIVHPDDRQKVNIYYQKLLSGVPSIHEWRAIRPDGQIIWIQGRGNPIFDNAGKLVKLIGVVHDITKIKEIEKKIRDDSIRYRQLIDFFPEPILIQRDGKIVYVNETAVNLFGANQKNELIGKMVLDVVYPEDKERVIKAVQRALQYPYKHQDVSNTNSTNPKYIEQRIIRLDGNIITLEATGIAIDFEGCDAVLTIGKDISQRKKAEEELLKTMQMLDESEKKYRTLFENASDITVLFDISGNSTPSKFIDVNHMAIQKLGYSLDEFRLMSPLDITPIERINTVPDRMKQIFEKGHVVFEGQWITKNKEIIDFEFNASLITLNDKNVILSIARDITKRKKLEETIKRMAYYDNLTGLPNRFLIKQYTQKSISRSKRQGKAGAVMFVDLDGFKEINDKWGHHAGDQVLKEVANRLQSSIREGDIAGRLSGDEFVIILDDSNNGTSSLVAKRLIQNFSQPIKSGTTEVIVTPSIGISLFPFDSEYVDDLIYKADEAMYIAKKKGKNTYCFYNQQQIE</sequence>
<dbReference type="InterPro" id="IPR000700">
    <property type="entry name" value="PAS-assoc_C"/>
</dbReference>
<feature type="transmembrane region" description="Helical" evidence="1">
    <location>
        <begin position="7"/>
        <end position="26"/>
    </location>
</feature>
<dbReference type="Proteomes" id="UP000180057">
    <property type="component" value="Unassembled WGS sequence"/>
</dbReference>
<dbReference type="Gene3D" id="3.30.450.20">
    <property type="entry name" value="PAS domain"/>
    <property type="match status" value="3"/>
</dbReference>
<comment type="caution">
    <text evidence="5">The sequence shown here is derived from an EMBL/GenBank/DDBJ whole genome shotgun (WGS) entry which is preliminary data.</text>
</comment>
<dbReference type="InterPro" id="IPR013767">
    <property type="entry name" value="PAS_fold"/>
</dbReference>
<dbReference type="SUPFAM" id="SSF55785">
    <property type="entry name" value="PYP-like sensor domain (PAS domain)"/>
    <property type="match status" value="3"/>
</dbReference>
<dbReference type="AlphaFoldDB" id="A0A1S2M873"/>
<dbReference type="PANTHER" id="PTHR44757:SF2">
    <property type="entry name" value="BIOFILM ARCHITECTURE MAINTENANCE PROTEIN MBAA"/>
    <property type="match status" value="1"/>
</dbReference>
<evidence type="ECO:0000313" key="5">
    <source>
        <dbReference type="EMBL" id="OIJ20700.1"/>
    </source>
</evidence>
<dbReference type="Gene3D" id="3.30.70.270">
    <property type="match status" value="1"/>
</dbReference>